<sequence length="489" mass="54323">MTVLRAALTASRLLSEDPAWRLLRANNAAIAVAMLSKHLGGEQRRLAAPALFEQVEEDLEELRGNGFDLPQTAQAYCTAWRNDGILIRRTAEGSREETFELSLGSLQAIRFVTELSEPRQAVTESRLATILDRVRVLARETDPDSTSRLRALHDERARIDAQIERAAGGDVDVLSAEQAAERLRDVLSLIEEIPSDFARVRCELEQLNRDLRERLIEQDGPRGSVLDDIFRGVDLLAESEAGRSFSGFYALLLDPEQGRDFEDSIDTIMDREFTSRLSAAQVRILRRILPTLQDRSSEIHAVMTAFSRSLRRFVQSQELEQDRLINQRLRSALRQALETSQSVKPYAKTELSLDLTSVPLNSVAALNLHNPADFEAAGEITEHDAETVDIEELRALARASEIDMIELTGNINAVLSRQSSATIADVLADRPATQGVASVVGLLVLAEEHATALSGREDVTWQPPDSTNDAGTTRRGTVGRYLFTERIHP</sequence>
<dbReference type="PATRIC" id="fig|683150.5.peg.3880"/>
<feature type="compositionally biased region" description="Polar residues" evidence="1">
    <location>
        <begin position="463"/>
        <end position="475"/>
    </location>
</feature>
<reference evidence="3" key="1">
    <citation type="journal article" date="2013" name="Genome Announc.">
        <title>Draft Genome Sequence of the 2-Chloro-4-Nitrophenol-Degrading Bacterium Arthrobacter sp. Strain SJCon.</title>
        <authorList>
            <person name="Vikram S."/>
            <person name="Kumar S."/>
            <person name="Vaidya B."/>
            <person name="Pinnaka A.K."/>
            <person name="Raghava G.P."/>
        </authorList>
    </citation>
    <scope>NUCLEOTIDE SEQUENCE [LARGE SCALE GENOMIC DNA]</scope>
    <source>
        <strain evidence="3">SJCon</strain>
    </source>
</reference>
<organism evidence="2 3">
    <name type="scientific">Arthrobacter nitrophenolicus</name>
    <dbReference type="NCBI Taxonomy" id="683150"/>
    <lineage>
        <taxon>Bacteria</taxon>
        <taxon>Bacillati</taxon>
        <taxon>Actinomycetota</taxon>
        <taxon>Actinomycetes</taxon>
        <taxon>Micrococcales</taxon>
        <taxon>Micrococcaceae</taxon>
        <taxon>Arthrobacter</taxon>
    </lineage>
</organism>
<dbReference type="AlphaFoldDB" id="L8TMW2"/>
<dbReference type="Pfam" id="PF11855">
    <property type="entry name" value="DUF3375"/>
    <property type="match status" value="1"/>
</dbReference>
<feature type="region of interest" description="Disordered" evidence="1">
    <location>
        <begin position="455"/>
        <end position="475"/>
    </location>
</feature>
<keyword evidence="3" id="KW-1185">Reference proteome</keyword>
<evidence type="ECO:0008006" key="4">
    <source>
        <dbReference type="Google" id="ProtNLM"/>
    </source>
</evidence>
<dbReference type="InterPro" id="IPR021804">
    <property type="entry name" value="DUF3375"/>
</dbReference>
<evidence type="ECO:0000313" key="2">
    <source>
        <dbReference type="EMBL" id="ELT43220.1"/>
    </source>
</evidence>
<comment type="caution">
    <text evidence="2">The sequence shown here is derived from an EMBL/GenBank/DDBJ whole genome shotgun (WGS) entry which is preliminary data.</text>
</comment>
<name>L8TMW2_9MICC</name>
<evidence type="ECO:0000313" key="3">
    <source>
        <dbReference type="Proteomes" id="UP000011189"/>
    </source>
</evidence>
<dbReference type="Proteomes" id="UP000011189">
    <property type="component" value="Unassembled WGS sequence"/>
</dbReference>
<protein>
    <recommendedName>
        <fullName evidence="4">DUF3375 domain-containing protein</fullName>
    </recommendedName>
</protein>
<dbReference type="RefSeq" id="WP_009359093.1">
    <property type="nucleotide sequence ID" value="NZ_AOFD01000059.1"/>
</dbReference>
<evidence type="ECO:0000256" key="1">
    <source>
        <dbReference type="SAM" id="MobiDB-lite"/>
    </source>
</evidence>
<accession>L8TMW2</accession>
<gene>
    <name evidence="2" type="ORF">G205_19773</name>
</gene>
<dbReference type="EMBL" id="AOFD01000059">
    <property type="protein sequence ID" value="ELT43220.1"/>
    <property type="molecule type" value="Genomic_DNA"/>
</dbReference>
<proteinExistence type="predicted"/>